<protein>
    <recommendedName>
        <fullName evidence="3">Glycosyl transferase family 2</fullName>
    </recommendedName>
</protein>
<proteinExistence type="predicted"/>
<dbReference type="Proteomes" id="UP000244168">
    <property type="component" value="Unassembled WGS sequence"/>
</dbReference>
<dbReference type="SUPFAM" id="SSF53448">
    <property type="entry name" value="Nucleotide-diphospho-sugar transferases"/>
    <property type="match status" value="1"/>
</dbReference>
<evidence type="ECO:0000313" key="1">
    <source>
        <dbReference type="EMBL" id="PTR01269.1"/>
    </source>
</evidence>
<dbReference type="OrthoDB" id="8289813at2"/>
<comment type="caution">
    <text evidence="1">The sequence shown here is derived from an EMBL/GenBank/DDBJ whole genome shotgun (WGS) entry which is preliminary data.</text>
</comment>
<reference evidence="1 2" key="1">
    <citation type="submission" date="2018-04" db="EMBL/GenBank/DDBJ databases">
        <title>Genomic Encyclopedia of Archaeal and Bacterial Type Strains, Phase II (KMG-II): from individual species to whole genera.</title>
        <authorList>
            <person name="Goeker M."/>
        </authorList>
    </citation>
    <scope>NUCLEOTIDE SEQUENCE [LARGE SCALE GENOMIC DNA]</scope>
    <source>
        <strain evidence="1 2">DSM 26809</strain>
    </source>
</reference>
<dbReference type="InterPro" id="IPR029044">
    <property type="entry name" value="Nucleotide-diphossugar_trans"/>
</dbReference>
<dbReference type="RefSeq" id="WP_146166451.1">
    <property type="nucleotide sequence ID" value="NZ_CP160205.1"/>
</dbReference>
<keyword evidence="2" id="KW-1185">Reference proteome</keyword>
<dbReference type="AlphaFoldDB" id="A0A2T5JFT0"/>
<name>A0A2T5JFT0_9SPHI</name>
<dbReference type="EMBL" id="QAOQ01000001">
    <property type="protein sequence ID" value="PTR01269.1"/>
    <property type="molecule type" value="Genomic_DNA"/>
</dbReference>
<gene>
    <name evidence="1" type="ORF">C8P68_101503</name>
</gene>
<sequence length="321" mass="36734">MPSANKVTLQINLAPGDYPLARHSLPHQLNALASQVDEILLVVDTRRGKGRFAEGWQQYADHLNLFLSDLAQNYPVTIVPVDYSPAAKKQVANYFFEGNNIPDKDFRGGPFYVYFFGLHAARNNVILHLDADILLGGHNNTWIAEATETLLNTPSCFTVSPLPGPPHPDDVLVGQTQQSKPAAYTYVFNTMSTRIFMMDKSRFSTHKLTFQSPSLRNQLKAKLEGNPPADLPEHIVSAYMQRHQLKRIDFLGTGKGLWSLHPPYRSEKFYNDLPEIIRKVEQNDLPQAQLGFYDIVDEVCDWTEAREKLRYNRWYKRLFRI</sequence>
<evidence type="ECO:0008006" key="3">
    <source>
        <dbReference type="Google" id="ProtNLM"/>
    </source>
</evidence>
<evidence type="ECO:0000313" key="2">
    <source>
        <dbReference type="Proteomes" id="UP000244168"/>
    </source>
</evidence>
<accession>A0A2T5JFT0</accession>
<organism evidence="1 2">
    <name type="scientific">Mucilaginibacter yixingensis</name>
    <dbReference type="NCBI Taxonomy" id="1295612"/>
    <lineage>
        <taxon>Bacteria</taxon>
        <taxon>Pseudomonadati</taxon>
        <taxon>Bacteroidota</taxon>
        <taxon>Sphingobacteriia</taxon>
        <taxon>Sphingobacteriales</taxon>
        <taxon>Sphingobacteriaceae</taxon>
        <taxon>Mucilaginibacter</taxon>
    </lineage>
</organism>